<accession>A0A016W013</accession>
<sequence>MGVATFAWAARCTCQLSQPIVLPDRRLPKSGQHTDYSAQVVRNLHFGFSRKWGFRHFSSFCIHFWSHPGKETKDLLLPSIREPRSRSGSYNEEWNCDNYNATNHHQTESCASHKQMTREPPQDSWITSSDEFCEFCSETGHDTFTCPSYQLRRKNPTKTSG</sequence>
<organism evidence="1 2">
    <name type="scientific">Ancylostoma ceylanicum</name>
    <dbReference type="NCBI Taxonomy" id="53326"/>
    <lineage>
        <taxon>Eukaryota</taxon>
        <taxon>Metazoa</taxon>
        <taxon>Ecdysozoa</taxon>
        <taxon>Nematoda</taxon>
        <taxon>Chromadorea</taxon>
        <taxon>Rhabditida</taxon>
        <taxon>Rhabditina</taxon>
        <taxon>Rhabditomorpha</taxon>
        <taxon>Strongyloidea</taxon>
        <taxon>Ancylostomatidae</taxon>
        <taxon>Ancylostomatinae</taxon>
        <taxon>Ancylostoma</taxon>
    </lineage>
</organism>
<protein>
    <submittedName>
        <fullName evidence="1">Uncharacterized protein</fullName>
    </submittedName>
</protein>
<keyword evidence="2" id="KW-1185">Reference proteome</keyword>
<dbReference type="EMBL" id="JARK01001339">
    <property type="protein sequence ID" value="EYC32582.1"/>
    <property type="molecule type" value="Genomic_DNA"/>
</dbReference>
<evidence type="ECO:0000313" key="2">
    <source>
        <dbReference type="Proteomes" id="UP000024635"/>
    </source>
</evidence>
<dbReference type="Proteomes" id="UP000024635">
    <property type="component" value="Unassembled WGS sequence"/>
</dbReference>
<proteinExistence type="predicted"/>
<comment type="caution">
    <text evidence="1">The sequence shown here is derived from an EMBL/GenBank/DDBJ whole genome shotgun (WGS) entry which is preliminary data.</text>
</comment>
<dbReference type="AlphaFoldDB" id="A0A016W013"/>
<gene>
    <name evidence="1" type="primary">Acey_s0003.g1669</name>
    <name evidence="1" type="ORF">Y032_0003g1669</name>
</gene>
<dbReference type="OrthoDB" id="5839705at2759"/>
<reference evidence="2" key="1">
    <citation type="journal article" date="2015" name="Nat. Genet.">
        <title>The genome and transcriptome of the zoonotic hookworm Ancylostoma ceylanicum identify infection-specific gene families.</title>
        <authorList>
            <person name="Schwarz E.M."/>
            <person name="Hu Y."/>
            <person name="Antoshechkin I."/>
            <person name="Miller M.M."/>
            <person name="Sternberg P.W."/>
            <person name="Aroian R.V."/>
        </authorList>
    </citation>
    <scope>NUCLEOTIDE SEQUENCE</scope>
    <source>
        <strain evidence="2">HY135</strain>
    </source>
</reference>
<evidence type="ECO:0000313" key="1">
    <source>
        <dbReference type="EMBL" id="EYC32582.1"/>
    </source>
</evidence>
<name>A0A016W013_9BILA</name>